<keyword evidence="3" id="KW-1185">Reference proteome</keyword>
<gene>
    <name evidence="2" type="ORF">WA026_010784</name>
</gene>
<dbReference type="Gene3D" id="1.10.1410.40">
    <property type="match status" value="1"/>
</dbReference>
<dbReference type="Pfam" id="PF20266">
    <property type="entry name" value="Mab-21_C"/>
    <property type="match status" value="1"/>
</dbReference>
<dbReference type="Proteomes" id="UP001431783">
    <property type="component" value="Unassembled WGS sequence"/>
</dbReference>
<comment type="caution">
    <text evidence="2">The sequence shown here is derived from an EMBL/GenBank/DDBJ whole genome shotgun (WGS) entry which is preliminary data.</text>
</comment>
<name>A0AAW1UZ90_9CUCU</name>
<evidence type="ECO:0000259" key="1">
    <source>
        <dbReference type="Pfam" id="PF20266"/>
    </source>
</evidence>
<dbReference type="PANTHER" id="PTHR10656">
    <property type="entry name" value="CELL FATE DETERMINING PROTEIN MAB21-RELATED"/>
    <property type="match status" value="1"/>
</dbReference>
<dbReference type="PANTHER" id="PTHR10656:SF70">
    <property type="entry name" value="PROTEIN MAB-21-RELATED"/>
    <property type="match status" value="1"/>
</dbReference>
<organism evidence="2 3">
    <name type="scientific">Henosepilachna vigintioctopunctata</name>
    <dbReference type="NCBI Taxonomy" id="420089"/>
    <lineage>
        <taxon>Eukaryota</taxon>
        <taxon>Metazoa</taxon>
        <taxon>Ecdysozoa</taxon>
        <taxon>Arthropoda</taxon>
        <taxon>Hexapoda</taxon>
        <taxon>Insecta</taxon>
        <taxon>Pterygota</taxon>
        <taxon>Neoptera</taxon>
        <taxon>Endopterygota</taxon>
        <taxon>Coleoptera</taxon>
        <taxon>Polyphaga</taxon>
        <taxon>Cucujiformia</taxon>
        <taxon>Coccinelloidea</taxon>
        <taxon>Coccinellidae</taxon>
        <taxon>Epilachninae</taxon>
        <taxon>Epilachnini</taxon>
        <taxon>Henosepilachna</taxon>
    </lineage>
</organism>
<reference evidence="2 3" key="1">
    <citation type="submission" date="2023-03" db="EMBL/GenBank/DDBJ databases">
        <title>Genome insight into feeding habits of ladybird beetles.</title>
        <authorList>
            <person name="Li H.-S."/>
            <person name="Huang Y.-H."/>
            <person name="Pang H."/>
        </authorList>
    </citation>
    <scope>NUCLEOTIDE SEQUENCE [LARGE SCALE GENOMIC DNA]</scope>
    <source>
        <strain evidence="2">SYSU_2023b</strain>
        <tissue evidence="2">Whole body</tissue>
    </source>
</reference>
<feature type="domain" description="Mab-21-like HhH/H2TH-like" evidence="1">
    <location>
        <begin position="363"/>
        <end position="432"/>
    </location>
</feature>
<proteinExistence type="predicted"/>
<accession>A0AAW1UZ90</accession>
<sequence length="810" mass="93950">MFTKKRNEDRTKNNGVKLESLVLQNSRLKFSSEQLQNLNFIFQKKLQYRSDFSDKTITQVNSVAERLIQRLLCGAGVIDSRFASKFLIPNNPKTTNHDIFHRGLCYLVRLDVLSQPCLYQLDTPPRLEVIENDPDCPPAYCRVRVAPSMMKSWSEFLNSSGYLRRDKIQTRLVELIAQSARSDSPNSPILVNESELCGIPGKIVEADILQNLLNVSPLEQVYYGPGGSVPRFPDPRDFRIAIVDEPEGIRLKIEFLSPAFANTCLNVRLLVAIGINAWPKSSNFPDRIPLVHSDCLLYHIAAETGMYLVGFGVQSSGWQIRVPAAENVILGHYSESSTVKTILDILYDAREEIEISRNLKKHLLSYRIINKYILLTVLLEALEKFSSTPLNDLIEWSPMFLSSLVLRILDQLISSLIQQMLPNYFFRNSNLMVTPGHLSEDDFFIEANNIKVYLLRLYDESLKPLTDDKYFINMMQTQESEIILLCKWRDFIQAMLPKVTQRNRKYWFLKPQNQEIVIYSQYTDMQLDYISLLLKHVLLVKQNKLEPQSDLINQTFAKDENESQQEIEDVIYLTILVMDQAKEFFLNKIDPIKRVSKIKNKYNNRTTKFIDLMRADQNFSTQKLSDDLLTVKTILKWLYRAIDYDKKILAPILRSYLNKLFQSSFAISWHLESIKERLNTSELESLGCFCKLVNSGEITPAQGLLDGSNKNWIWAKEILNMVEKHTLRIVFVSDRGKIYRHILSLPSYNKRKKLDSKENSFRSISRRGSTLPDRNYFTTIMRRGEFSESNLFVRGNLFQMRNKFIVNGYL</sequence>
<dbReference type="AlphaFoldDB" id="A0AAW1UZ90"/>
<evidence type="ECO:0000313" key="2">
    <source>
        <dbReference type="EMBL" id="KAK9885290.1"/>
    </source>
</evidence>
<dbReference type="InterPro" id="IPR046906">
    <property type="entry name" value="Mab-21_HhH/H2TH-like"/>
</dbReference>
<protein>
    <recommendedName>
        <fullName evidence="1">Mab-21-like HhH/H2TH-like domain-containing protein</fullName>
    </recommendedName>
</protein>
<dbReference type="EMBL" id="JARQZJ010000095">
    <property type="protein sequence ID" value="KAK9885290.1"/>
    <property type="molecule type" value="Genomic_DNA"/>
</dbReference>
<evidence type="ECO:0000313" key="3">
    <source>
        <dbReference type="Proteomes" id="UP001431783"/>
    </source>
</evidence>